<keyword evidence="8" id="KW-1133">Transmembrane helix</keyword>
<dbReference type="PANTHER" id="PTHR41523:SF8">
    <property type="entry name" value="ETHYLENE RESPONSE SENSOR PROTEIN"/>
    <property type="match status" value="1"/>
</dbReference>
<sequence length="632" mass="71909">MRCQPFLALWVVLLVSVPLIAQDDIQKEKPPIQIRVVCDDNYPPYVFRDETGALQGIIPDQWRAWSSVTGIGVQFDAMDWAKAQAEMRAGKSDVIDSIFRTPEREQFYDFLSPYADIPVAVYSHKSIGGLAKIQDLKGFRIAVKEGDAAVEVLKEKGIRDFLFFPSYETIIRAAKNNEVRIFCIDEPPAEYFLYKYRLDQEFHKVLTLYSGQFHRAVLKTRSPLRDGRDLYQVLSKGFAAISPSVYTEINERWMGQHIGRTVNWIPILIVLAIALGITLVLSLFIVALRLEVARRTAELIQKNRALLASERKNRAFISALPDLFLILDRDGRYIEIKTSNPGILIKQESALLGSTISDVGLPESIVSAMKAAIAQALDTKDVVVIEYDLEVIDGLRHFEARIVRLAGDEDLVLFIVRDTTQEHLMQEQLAQSLREKETLLKEIHHRVKNNLQVVSSLIQLQASALSNEQDQALLEETQQRIRTMAQVHELLYQSEHLSSIKMKDYLEQLLNELSSAYYERWLRVEISMDIEAMEVSLDMATPLGLIFNEAVTNAFKYAYADRDKGLLRISLKRLRDGQRQFIIADDGPGLPENWQERAQKSLGFTLMETLVQQVKGHLEVQTGLGTTLIITF</sequence>
<dbReference type="SUPFAM" id="SSF55874">
    <property type="entry name" value="ATPase domain of HSP90 chaperone/DNA topoisomerase II/histidine kinase"/>
    <property type="match status" value="1"/>
</dbReference>
<organism evidence="11">
    <name type="scientific">Gracilinema caldarium</name>
    <dbReference type="NCBI Taxonomy" id="215591"/>
    <lineage>
        <taxon>Bacteria</taxon>
        <taxon>Pseudomonadati</taxon>
        <taxon>Spirochaetota</taxon>
        <taxon>Spirochaetia</taxon>
        <taxon>Spirochaetales</taxon>
        <taxon>Breznakiellaceae</taxon>
        <taxon>Gracilinema</taxon>
    </lineage>
</organism>
<feature type="domain" description="Histidine kinase" evidence="10">
    <location>
        <begin position="442"/>
        <end position="632"/>
    </location>
</feature>
<comment type="caution">
    <text evidence="11">The sequence shown here is derived from an EMBL/GenBank/DDBJ whole genome shotgun (WGS) entry which is preliminary data.</text>
</comment>
<dbReference type="EMBL" id="DSVL01000452">
    <property type="protein sequence ID" value="HFH30734.1"/>
    <property type="molecule type" value="Genomic_DNA"/>
</dbReference>
<proteinExistence type="predicted"/>
<evidence type="ECO:0000313" key="11">
    <source>
        <dbReference type="EMBL" id="HFH30734.1"/>
    </source>
</evidence>
<dbReference type="InterPro" id="IPR035965">
    <property type="entry name" value="PAS-like_dom_sf"/>
</dbReference>
<dbReference type="InterPro" id="IPR013656">
    <property type="entry name" value="PAS_4"/>
</dbReference>
<dbReference type="InterPro" id="IPR003594">
    <property type="entry name" value="HATPase_dom"/>
</dbReference>
<keyword evidence="8" id="KW-0472">Membrane</keyword>
<evidence type="ECO:0000256" key="7">
    <source>
        <dbReference type="ARBA" id="ARBA00022840"/>
    </source>
</evidence>
<dbReference type="SMART" id="SM00062">
    <property type="entry name" value="PBPb"/>
    <property type="match status" value="1"/>
</dbReference>
<accession>A0A7C3EF69</accession>
<dbReference type="PROSITE" id="PS50109">
    <property type="entry name" value="HIS_KIN"/>
    <property type="match status" value="1"/>
</dbReference>
<reference evidence="11" key="1">
    <citation type="journal article" date="2020" name="mSystems">
        <title>Genome- and Community-Level Interaction Insights into Carbon Utilization and Element Cycling Functions of Hydrothermarchaeota in Hydrothermal Sediment.</title>
        <authorList>
            <person name="Zhou Z."/>
            <person name="Liu Y."/>
            <person name="Xu W."/>
            <person name="Pan J."/>
            <person name="Luo Z.H."/>
            <person name="Li M."/>
        </authorList>
    </citation>
    <scope>NUCLEOTIDE SEQUENCE [LARGE SCALE GENOMIC DNA]</scope>
    <source>
        <strain evidence="11">SpSt-503</strain>
    </source>
</reference>
<dbReference type="Pfam" id="PF02518">
    <property type="entry name" value="HATPase_c"/>
    <property type="match status" value="1"/>
</dbReference>
<comment type="catalytic activity">
    <reaction evidence="1">
        <text>ATP + protein L-histidine = ADP + protein N-phospho-L-histidine.</text>
        <dbReference type="EC" id="2.7.13.3"/>
    </reaction>
</comment>
<dbReference type="AlphaFoldDB" id="A0A7C3EF69"/>
<evidence type="ECO:0000256" key="6">
    <source>
        <dbReference type="ARBA" id="ARBA00022777"/>
    </source>
</evidence>
<dbReference type="Pfam" id="PF00497">
    <property type="entry name" value="SBP_bac_3"/>
    <property type="match status" value="1"/>
</dbReference>
<dbReference type="GO" id="GO:0005524">
    <property type="term" value="F:ATP binding"/>
    <property type="evidence" value="ECO:0007669"/>
    <property type="project" value="UniProtKB-KW"/>
</dbReference>
<keyword evidence="7" id="KW-0067">ATP-binding</keyword>
<gene>
    <name evidence="11" type="ORF">ENS59_14695</name>
</gene>
<dbReference type="SUPFAM" id="SSF53850">
    <property type="entry name" value="Periplasmic binding protein-like II"/>
    <property type="match status" value="1"/>
</dbReference>
<evidence type="ECO:0000256" key="5">
    <source>
        <dbReference type="ARBA" id="ARBA00022741"/>
    </source>
</evidence>
<dbReference type="Pfam" id="PF07568">
    <property type="entry name" value="HisKA_2"/>
    <property type="match status" value="1"/>
</dbReference>
<dbReference type="Gene3D" id="3.30.565.10">
    <property type="entry name" value="Histidine kinase-like ATPase, C-terminal domain"/>
    <property type="match status" value="1"/>
</dbReference>
<keyword evidence="8" id="KW-0812">Transmembrane</keyword>
<dbReference type="Pfam" id="PF08448">
    <property type="entry name" value="PAS_4"/>
    <property type="match status" value="1"/>
</dbReference>
<dbReference type="InterPro" id="IPR036890">
    <property type="entry name" value="HATPase_C_sf"/>
</dbReference>
<dbReference type="GO" id="GO:0004673">
    <property type="term" value="F:protein histidine kinase activity"/>
    <property type="evidence" value="ECO:0007669"/>
    <property type="project" value="UniProtKB-EC"/>
</dbReference>
<dbReference type="InterPro" id="IPR001638">
    <property type="entry name" value="Solute-binding_3/MltF_N"/>
</dbReference>
<feature type="transmembrane region" description="Helical" evidence="8">
    <location>
        <begin position="264"/>
        <end position="288"/>
    </location>
</feature>
<feature type="signal peptide" evidence="9">
    <location>
        <begin position="1"/>
        <end position="21"/>
    </location>
</feature>
<feature type="chain" id="PRO_5028443616" description="histidine kinase" evidence="9">
    <location>
        <begin position="22"/>
        <end position="632"/>
    </location>
</feature>
<dbReference type="PANTHER" id="PTHR41523">
    <property type="entry name" value="TWO-COMPONENT SYSTEM SENSOR PROTEIN"/>
    <property type="match status" value="1"/>
</dbReference>
<evidence type="ECO:0000256" key="8">
    <source>
        <dbReference type="SAM" id="Phobius"/>
    </source>
</evidence>
<dbReference type="Gene3D" id="3.40.190.10">
    <property type="entry name" value="Periplasmic binding protein-like II"/>
    <property type="match status" value="2"/>
</dbReference>
<name>A0A7C3EF69_9SPIR</name>
<evidence type="ECO:0000256" key="2">
    <source>
        <dbReference type="ARBA" id="ARBA00012438"/>
    </source>
</evidence>
<keyword evidence="6" id="KW-0418">Kinase</keyword>
<dbReference type="Gene3D" id="3.30.450.20">
    <property type="entry name" value="PAS domain"/>
    <property type="match status" value="1"/>
</dbReference>
<keyword evidence="3" id="KW-0597">Phosphoprotein</keyword>
<dbReference type="InterPro" id="IPR011495">
    <property type="entry name" value="Sig_transdc_His_kin_sub2_dim/P"/>
</dbReference>
<keyword evidence="4" id="KW-0808">Transferase</keyword>
<keyword evidence="5" id="KW-0547">Nucleotide-binding</keyword>
<dbReference type="SMART" id="SM00387">
    <property type="entry name" value="HATPase_c"/>
    <property type="match status" value="1"/>
</dbReference>
<dbReference type="SUPFAM" id="SSF55785">
    <property type="entry name" value="PYP-like sensor domain (PAS domain)"/>
    <property type="match status" value="1"/>
</dbReference>
<dbReference type="InterPro" id="IPR005467">
    <property type="entry name" value="His_kinase_dom"/>
</dbReference>
<dbReference type="CDD" id="cd13706">
    <property type="entry name" value="PBP2_HisK_like_1"/>
    <property type="match status" value="1"/>
</dbReference>
<dbReference type="EC" id="2.7.13.3" evidence="2"/>
<evidence type="ECO:0000259" key="10">
    <source>
        <dbReference type="PROSITE" id="PS50109"/>
    </source>
</evidence>
<evidence type="ECO:0000256" key="3">
    <source>
        <dbReference type="ARBA" id="ARBA00022553"/>
    </source>
</evidence>
<evidence type="ECO:0000256" key="4">
    <source>
        <dbReference type="ARBA" id="ARBA00022679"/>
    </source>
</evidence>
<keyword evidence="9" id="KW-0732">Signal</keyword>
<evidence type="ECO:0000256" key="9">
    <source>
        <dbReference type="SAM" id="SignalP"/>
    </source>
</evidence>
<evidence type="ECO:0000256" key="1">
    <source>
        <dbReference type="ARBA" id="ARBA00000085"/>
    </source>
</evidence>
<protein>
    <recommendedName>
        <fullName evidence="2">histidine kinase</fullName>
        <ecNumber evidence="2">2.7.13.3</ecNumber>
    </recommendedName>
</protein>